<dbReference type="OrthoDB" id="3973206at2759"/>
<comment type="caution">
    <text evidence="1">The sequence shown here is derived from an EMBL/GenBank/DDBJ whole genome shotgun (WGS) entry which is preliminary data.</text>
</comment>
<gene>
    <name evidence="1" type="ORF">AWRI3580_g794</name>
</gene>
<proteinExistence type="predicted"/>
<dbReference type="EMBL" id="LPNN01000002">
    <property type="protein sequence ID" value="OEJ91695.1"/>
    <property type="molecule type" value="Genomic_DNA"/>
</dbReference>
<dbReference type="VEuPathDB" id="FungiDB:AWRI3580_g794"/>
<dbReference type="AlphaFoldDB" id="A0A1E5RY71"/>
<dbReference type="Proteomes" id="UP000095358">
    <property type="component" value="Unassembled WGS sequence"/>
</dbReference>
<keyword evidence="2" id="KW-1185">Reference proteome</keyword>
<evidence type="ECO:0000313" key="2">
    <source>
        <dbReference type="Proteomes" id="UP000095358"/>
    </source>
</evidence>
<accession>A0A1E5RY71</accession>
<name>A0A1E5RY71_HANUV</name>
<sequence>MKMEQKEEKKELKKLRADGNINNLTYQYYNTAMELANVKRMKDNVLKAQKQDLLSDDLDVTQQINQRRIRLSRKSYDVSGNSTSLKKWAPSQSNTQKKLMPAVVLEPTDNALSNDETEYIQLPISLLSKQLDQNHKVVKEETHLLTPGKTPKIKIVSSKNSIKNKISKTTNKKALKERDLNTMKKNINMRDILSVKTRYDVSPVNKGDFLADVKLISKANQK</sequence>
<organism evidence="1 2">
    <name type="scientific">Hanseniaspora uvarum</name>
    <name type="common">Yeast</name>
    <name type="synonym">Kloeckera apiculata</name>
    <dbReference type="NCBI Taxonomy" id="29833"/>
    <lineage>
        <taxon>Eukaryota</taxon>
        <taxon>Fungi</taxon>
        <taxon>Dikarya</taxon>
        <taxon>Ascomycota</taxon>
        <taxon>Saccharomycotina</taxon>
        <taxon>Saccharomycetes</taxon>
        <taxon>Saccharomycodales</taxon>
        <taxon>Saccharomycodaceae</taxon>
        <taxon>Hanseniaspora</taxon>
    </lineage>
</organism>
<evidence type="ECO:0000313" key="1">
    <source>
        <dbReference type="EMBL" id="OEJ91695.1"/>
    </source>
</evidence>
<reference evidence="2" key="1">
    <citation type="journal article" date="2016" name="Genome Announc.">
        <title>Genome sequences of three species of Hanseniaspora isolated from spontaneous wine fermentations.</title>
        <authorList>
            <person name="Sternes P.R."/>
            <person name="Lee D."/>
            <person name="Kutyna D.R."/>
            <person name="Borneman A.R."/>
        </authorList>
    </citation>
    <scope>NUCLEOTIDE SEQUENCE [LARGE SCALE GENOMIC DNA]</scope>
    <source>
        <strain evidence="2">AWRI3580</strain>
    </source>
</reference>
<protein>
    <submittedName>
        <fullName evidence="1">Uncharacterized protein</fullName>
    </submittedName>
</protein>